<sequence length="247" mass="27748">MAKDESGSGRSSSRAESTSEADTRRRLSLDRRTILLEAVRLIDDRGLRELTMRGLGVRLGVEAMTLYHYIPGKEDLLDGVVETVIDELYGDPQVRMSSPVGWQDYLQRLAHGVRRMALAHPQVFPLVATRPPAAPWVRPPLRSLRWMENFIESLLDWGFDDAAAVAAYRAFSSFLLGHLLLEVSAQGVDTGPVEETDPATGQDTETDLSTYPQLMRLEPELSQDHSLAEFEQSLESLLDRLDSTRRR</sequence>
<dbReference type="PROSITE" id="PS50977">
    <property type="entry name" value="HTH_TETR_2"/>
    <property type="match status" value="1"/>
</dbReference>
<dbReference type="SUPFAM" id="SSF48498">
    <property type="entry name" value="Tetracyclin repressor-like, C-terminal domain"/>
    <property type="match status" value="1"/>
</dbReference>
<feature type="compositionally biased region" description="Low complexity" evidence="4">
    <location>
        <begin position="8"/>
        <end position="20"/>
    </location>
</feature>
<proteinExistence type="predicted"/>
<protein>
    <submittedName>
        <fullName evidence="6">Unannotated protein</fullName>
    </submittedName>
</protein>
<gene>
    <name evidence="6" type="ORF">UFOPK3472_01814</name>
</gene>
<dbReference type="Pfam" id="PF02909">
    <property type="entry name" value="TetR_C_1"/>
    <property type="match status" value="1"/>
</dbReference>
<accession>A0A6J7F5K1</accession>
<organism evidence="6">
    <name type="scientific">freshwater metagenome</name>
    <dbReference type="NCBI Taxonomy" id="449393"/>
    <lineage>
        <taxon>unclassified sequences</taxon>
        <taxon>metagenomes</taxon>
        <taxon>ecological metagenomes</taxon>
    </lineage>
</organism>
<dbReference type="PANTHER" id="PTHR30055">
    <property type="entry name" value="HTH-TYPE TRANSCRIPTIONAL REGULATOR RUTR"/>
    <property type="match status" value="1"/>
</dbReference>
<evidence type="ECO:0000256" key="2">
    <source>
        <dbReference type="ARBA" id="ARBA00023125"/>
    </source>
</evidence>
<dbReference type="Gene3D" id="1.10.10.60">
    <property type="entry name" value="Homeodomain-like"/>
    <property type="match status" value="1"/>
</dbReference>
<evidence type="ECO:0000256" key="1">
    <source>
        <dbReference type="ARBA" id="ARBA00023015"/>
    </source>
</evidence>
<evidence type="ECO:0000259" key="5">
    <source>
        <dbReference type="PROSITE" id="PS50977"/>
    </source>
</evidence>
<dbReference type="AlphaFoldDB" id="A0A6J7F5K1"/>
<dbReference type="Pfam" id="PF00440">
    <property type="entry name" value="TetR_N"/>
    <property type="match status" value="1"/>
</dbReference>
<dbReference type="InterPro" id="IPR050109">
    <property type="entry name" value="HTH-type_TetR-like_transc_reg"/>
</dbReference>
<dbReference type="GO" id="GO:0003700">
    <property type="term" value="F:DNA-binding transcription factor activity"/>
    <property type="evidence" value="ECO:0007669"/>
    <property type="project" value="TreeGrafter"/>
</dbReference>
<dbReference type="Gene3D" id="1.10.357.10">
    <property type="entry name" value="Tetracycline Repressor, domain 2"/>
    <property type="match status" value="1"/>
</dbReference>
<dbReference type="GO" id="GO:0045892">
    <property type="term" value="P:negative regulation of DNA-templated transcription"/>
    <property type="evidence" value="ECO:0007669"/>
    <property type="project" value="InterPro"/>
</dbReference>
<reference evidence="6" key="1">
    <citation type="submission" date="2020-05" db="EMBL/GenBank/DDBJ databases">
        <authorList>
            <person name="Chiriac C."/>
            <person name="Salcher M."/>
            <person name="Ghai R."/>
            <person name="Kavagutti S V."/>
        </authorList>
    </citation>
    <scope>NUCLEOTIDE SEQUENCE</scope>
</reference>
<evidence type="ECO:0000256" key="4">
    <source>
        <dbReference type="SAM" id="MobiDB-lite"/>
    </source>
</evidence>
<keyword evidence="2" id="KW-0238">DNA-binding</keyword>
<name>A0A6J7F5K1_9ZZZZ</name>
<dbReference type="InterPro" id="IPR004111">
    <property type="entry name" value="Repressor_TetR_C"/>
</dbReference>
<dbReference type="InterPro" id="IPR001647">
    <property type="entry name" value="HTH_TetR"/>
</dbReference>
<dbReference type="InterPro" id="IPR036271">
    <property type="entry name" value="Tet_transcr_reg_TetR-rel_C_sf"/>
</dbReference>
<evidence type="ECO:0000313" key="6">
    <source>
        <dbReference type="EMBL" id="CAB4890141.1"/>
    </source>
</evidence>
<feature type="region of interest" description="Disordered" evidence="4">
    <location>
        <begin position="1"/>
        <end position="24"/>
    </location>
</feature>
<dbReference type="SUPFAM" id="SSF46689">
    <property type="entry name" value="Homeodomain-like"/>
    <property type="match status" value="1"/>
</dbReference>
<keyword evidence="1" id="KW-0805">Transcription regulation</keyword>
<feature type="domain" description="HTH tetR-type" evidence="5">
    <location>
        <begin position="28"/>
        <end position="88"/>
    </location>
</feature>
<dbReference type="InterPro" id="IPR009057">
    <property type="entry name" value="Homeodomain-like_sf"/>
</dbReference>
<dbReference type="PANTHER" id="PTHR30055:SF151">
    <property type="entry name" value="TRANSCRIPTIONAL REGULATORY PROTEIN"/>
    <property type="match status" value="1"/>
</dbReference>
<keyword evidence="3" id="KW-0804">Transcription</keyword>
<dbReference type="EMBL" id="CAFBLX010000111">
    <property type="protein sequence ID" value="CAB4890141.1"/>
    <property type="molecule type" value="Genomic_DNA"/>
</dbReference>
<evidence type="ECO:0000256" key="3">
    <source>
        <dbReference type="ARBA" id="ARBA00023163"/>
    </source>
</evidence>
<dbReference type="GO" id="GO:0000976">
    <property type="term" value="F:transcription cis-regulatory region binding"/>
    <property type="evidence" value="ECO:0007669"/>
    <property type="project" value="TreeGrafter"/>
</dbReference>